<accession>A0ABT9H062</accession>
<evidence type="ECO:0000313" key="4">
    <source>
        <dbReference type="Proteomes" id="UP001231616"/>
    </source>
</evidence>
<protein>
    <submittedName>
        <fullName evidence="3">TIM barrel protein</fullName>
    </submittedName>
</protein>
<dbReference type="RefSeq" id="WP_305893935.1">
    <property type="nucleotide sequence ID" value="NZ_JAUZVZ010000013.1"/>
</dbReference>
<dbReference type="InterPro" id="IPR050417">
    <property type="entry name" value="Sugar_Epim/Isomerase"/>
</dbReference>
<dbReference type="PANTHER" id="PTHR43489">
    <property type="entry name" value="ISOMERASE"/>
    <property type="match status" value="1"/>
</dbReference>
<dbReference type="InterPro" id="IPR013022">
    <property type="entry name" value="Xyl_isomerase-like_TIM-brl"/>
</dbReference>
<dbReference type="SUPFAM" id="SSF51658">
    <property type="entry name" value="Xylose isomerase-like"/>
    <property type="match status" value="1"/>
</dbReference>
<name>A0ABT9H062_9GAMM</name>
<dbReference type="InterPro" id="IPR036237">
    <property type="entry name" value="Xyl_isomerase-like_sf"/>
</dbReference>
<organism evidence="3 4">
    <name type="scientific">Alkalimonas collagenimarina</name>
    <dbReference type="NCBI Taxonomy" id="400390"/>
    <lineage>
        <taxon>Bacteria</taxon>
        <taxon>Pseudomonadati</taxon>
        <taxon>Pseudomonadota</taxon>
        <taxon>Gammaproteobacteria</taxon>
        <taxon>Alkalimonas</taxon>
    </lineage>
</organism>
<evidence type="ECO:0000256" key="1">
    <source>
        <dbReference type="ARBA" id="ARBA00023235"/>
    </source>
</evidence>
<feature type="domain" description="Xylose isomerase-like TIM barrel" evidence="2">
    <location>
        <begin position="67"/>
        <end position="290"/>
    </location>
</feature>
<dbReference type="Pfam" id="PF01261">
    <property type="entry name" value="AP_endonuc_2"/>
    <property type="match status" value="1"/>
</dbReference>
<gene>
    <name evidence="3" type="ORF">Q3O60_10755</name>
</gene>
<proteinExistence type="predicted"/>
<dbReference type="Gene3D" id="3.20.20.150">
    <property type="entry name" value="Divalent-metal-dependent TIM barrel enzymes"/>
    <property type="match status" value="1"/>
</dbReference>
<reference evidence="3 4" key="1">
    <citation type="submission" date="2023-08" db="EMBL/GenBank/DDBJ databases">
        <authorList>
            <person name="Joshi A."/>
            <person name="Thite S."/>
        </authorList>
    </citation>
    <scope>NUCLEOTIDE SEQUENCE [LARGE SCALE GENOMIC DNA]</scope>
    <source>
        <strain evidence="3 4">AC40</strain>
    </source>
</reference>
<keyword evidence="1" id="KW-0413">Isomerase</keyword>
<dbReference type="Proteomes" id="UP001231616">
    <property type="component" value="Unassembled WGS sequence"/>
</dbReference>
<keyword evidence="4" id="KW-1185">Reference proteome</keyword>
<comment type="caution">
    <text evidence="3">The sequence shown here is derived from an EMBL/GenBank/DDBJ whole genome shotgun (WGS) entry which is preliminary data.</text>
</comment>
<dbReference type="EMBL" id="JAUZVZ010000013">
    <property type="protein sequence ID" value="MDP4536670.1"/>
    <property type="molecule type" value="Genomic_DNA"/>
</dbReference>
<evidence type="ECO:0000313" key="3">
    <source>
        <dbReference type="EMBL" id="MDP4536670.1"/>
    </source>
</evidence>
<dbReference type="PROSITE" id="PS51257">
    <property type="entry name" value="PROKAR_LIPOPROTEIN"/>
    <property type="match status" value="1"/>
</dbReference>
<sequence length="300" mass="32983">MNRRQFLELSAALAGATALSCKSGWVLAGQASGRPSISLAQWSLHRTLRSGQLSTLNFPAATKDWFGIQAVEYVNQFFADKAGDSHFFAQLKLRADDVGVRNLLIMIDGEGDLAATDTKLQQQAIENHYPWVEAANALGCHSIRVSIGDSGTEKNAAKQAAVIGLNKLAEFAHDFNIQIIVENHMGHSMDAEWLAAVLKQSGRTDVGSLPDFGNFSGDLYQGTELLMPFAKGISAKTFDFDANGRETSMNYRRLLEIIHKSGYQGYIGIEYEGDDPDEVTGIRRSQHLLENMIKQVWVTS</sequence>
<evidence type="ECO:0000259" key="2">
    <source>
        <dbReference type="Pfam" id="PF01261"/>
    </source>
</evidence>